<evidence type="ECO:0000259" key="10">
    <source>
        <dbReference type="PROSITE" id="PS51898"/>
    </source>
</evidence>
<evidence type="ECO:0000256" key="6">
    <source>
        <dbReference type="ARBA" id="ARBA00023125"/>
    </source>
</evidence>
<keyword evidence="5" id="KW-0229">DNA integration</keyword>
<dbReference type="GO" id="GO:0015074">
    <property type="term" value="P:DNA integration"/>
    <property type="evidence" value="ECO:0007669"/>
    <property type="project" value="UniProtKB-KW"/>
</dbReference>
<evidence type="ECO:0000256" key="4">
    <source>
        <dbReference type="ARBA" id="ARBA00022829"/>
    </source>
</evidence>
<organism evidence="12 13">
    <name type="scientific">bacterium (Candidatus Ratteibacteria) CG23_combo_of_CG06-09_8_20_14_all_48_7</name>
    <dbReference type="NCBI Taxonomy" id="2014292"/>
    <lineage>
        <taxon>Bacteria</taxon>
        <taxon>Candidatus Ratteibacteria</taxon>
    </lineage>
</organism>
<reference evidence="12 13" key="1">
    <citation type="submission" date="2017-09" db="EMBL/GenBank/DDBJ databases">
        <title>Depth-based differentiation of microbial function through sediment-hosted aquifers and enrichment of novel symbionts in the deep terrestrial subsurface.</title>
        <authorList>
            <person name="Probst A.J."/>
            <person name="Ladd B."/>
            <person name="Jarett J.K."/>
            <person name="Geller-Mcgrath D.E."/>
            <person name="Sieber C.M."/>
            <person name="Emerson J.B."/>
            <person name="Anantharaman K."/>
            <person name="Thomas B.C."/>
            <person name="Malmstrom R."/>
            <person name="Stieglmeier M."/>
            <person name="Klingl A."/>
            <person name="Woyke T."/>
            <person name="Ryan C.M."/>
            <person name="Banfield J.F."/>
        </authorList>
    </citation>
    <scope>NUCLEOTIDE SEQUENCE [LARGE SCALE GENOMIC DNA]</scope>
    <source>
        <strain evidence="12">CG23_combo_of_CG06-09_8_20_14_all_48_7</strain>
    </source>
</reference>
<dbReference type="NCBIfam" id="NF040815">
    <property type="entry name" value="recomb_XerA_Arch"/>
    <property type="match status" value="1"/>
</dbReference>
<accession>A0A2G9YAU4</accession>
<dbReference type="PROSITE" id="PS51898">
    <property type="entry name" value="TYR_RECOMBINASE"/>
    <property type="match status" value="1"/>
</dbReference>
<evidence type="ECO:0000313" key="12">
    <source>
        <dbReference type="EMBL" id="PIP16334.1"/>
    </source>
</evidence>
<keyword evidence="3" id="KW-0132">Cell division</keyword>
<name>A0A2G9YAU4_9BACT</name>
<dbReference type="PANTHER" id="PTHR30349">
    <property type="entry name" value="PHAGE INTEGRASE-RELATED"/>
    <property type="match status" value="1"/>
</dbReference>
<dbReference type="Proteomes" id="UP000230392">
    <property type="component" value="Unassembled WGS sequence"/>
</dbReference>
<dbReference type="PANTHER" id="PTHR30349:SF77">
    <property type="entry name" value="TYROSINE RECOMBINASE XERC"/>
    <property type="match status" value="1"/>
</dbReference>
<proteinExistence type="predicted"/>
<keyword evidence="7" id="KW-0233">DNA recombination</keyword>
<dbReference type="CDD" id="cd00798">
    <property type="entry name" value="INT_XerDC_C"/>
    <property type="match status" value="1"/>
</dbReference>
<dbReference type="InterPro" id="IPR013762">
    <property type="entry name" value="Integrase-like_cat_sf"/>
</dbReference>
<feature type="domain" description="Core-binding (CB)" evidence="11">
    <location>
        <begin position="2"/>
        <end position="85"/>
    </location>
</feature>
<dbReference type="AlphaFoldDB" id="A0A2G9YAU4"/>
<dbReference type="Pfam" id="PF02899">
    <property type="entry name" value="Phage_int_SAM_1"/>
    <property type="match status" value="1"/>
</dbReference>
<keyword evidence="4" id="KW-0159">Chromosome partition</keyword>
<evidence type="ECO:0000313" key="13">
    <source>
        <dbReference type="Proteomes" id="UP000230392"/>
    </source>
</evidence>
<evidence type="ECO:0000256" key="2">
    <source>
        <dbReference type="ARBA" id="ARBA00022490"/>
    </source>
</evidence>
<sequence length="282" mass="32176">MRNYETELLGFVEYLRADKNASVHTIRAYQQDLHGFFLFLNGKPFQDVNLATLRVYLNNLFQRNLRRATLIRKVAVLRTFFRFLSRQGTISHNPAAGLRSPKRERTLPVFLEVEEILAILDEVLKGRGASPIRDRAILEFLYSTGLRVAELVSLNLPDVDFIARAVRVRGKGRKERLVPIGKTALFALNEYLSSKERQGPAPARSKQGAKVPYLFCNRLGGRLSSRSVERIVEHYSRNVLHLAKKVTPHTLRHSFATHLLERGADLRAIQEILGHQNITTTQ</sequence>
<dbReference type="Gene3D" id="1.10.150.130">
    <property type="match status" value="1"/>
</dbReference>
<dbReference type="GO" id="GO:0005737">
    <property type="term" value="C:cytoplasm"/>
    <property type="evidence" value="ECO:0007669"/>
    <property type="project" value="UniProtKB-SubCell"/>
</dbReference>
<evidence type="ECO:0000256" key="1">
    <source>
        <dbReference type="ARBA" id="ARBA00004496"/>
    </source>
</evidence>
<evidence type="ECO:0000259" key="11">
    <source>
        <dbReference type="PROSITE" id="PS51900"/>
    </source>
</evidence>
<dbReference type="InterPro" id="IPR044068">
    <property type="entry name" value="CB"/>
</dbReference>
<dbReference type="InterPro" id="IPR050090">
    <property type="entry name" value="Tyrosine_recombinase_XerCD"/>
</dbReference>
<feature type="domain" description="Tyr recombinase" evidence="10">
    <location>
        <begin position="106"/>
        <end position="282"/>
    </location>
</feature>
<keyword evidence="8" id="KW-0131">Cell cycle</keyword>
<feature type="non-terminal residue" evidence="12">
    <location>
        <position position="282"/>
    </location>
</feature>
<dbReference type="SUPFAM" id="SSF56349">
    <property type="entry name" value="DNA breaking-rejoining enzymes"/>
    <property type="match status" value="1"/>
</dbReference>
<evidence type="ECO:0000256" key="5">
    <source>
        <dbReference type="ARBA" id="ARBA00022908"/>
    </source>
</evidence>
<dbReference type="Pfam" id="PF00589">
    <property type="entry name" value="Phage_integrase"/>
    <property type="match status" value="1"/>
</dbReference>
<evidence type="ECO:0000256" key="7">
    <source>
        <dbReference type="ARBA" id="ARBA00023172"/>
    </source>
</evidence>
<dbReference type="EMBL" id="PCRF01000139">
    <property type="protein sequence ID" value="PIP16334.1"/>
    <property type="molecule type" value="Genomic_DNA"/>
</dbReference>
<dbReference type="InterPro" id="IPR002104">
    <property type="entry name" value="Integrase_catalytic"/>
</dbReference>
<evidence type="ECO:0000256" key="9">
    <source>
        <dbReference type="PROSITE-ProRule" id="PRU01248"/>
    </source>
</evidence>
<evidence type="ECO:0000256" key="8">
    <source>
        <dbReference type="ARBA" id="ARBA00023306"/>
    </source>
</evidence>
<dbReference type="InterPro" id="IPR010998">
    <property type="entry name" value="Integrase_recombinase_N"/>
</dbReference>
<keyword evidence="6 9" id="KW-0238">DNA-binding</keyword>
<evidence type="ECO:0000256" key="3">
    <source>
        <dbReference type="ARBA" id="ARBA00022618"/>
    </source>
</evidence>
<dbReference type="InterPro" id="IPR004107">
    <property type="entry name" value="Integrase_SAM-like_N"/>
</dbReference>
<dbReference type="GO" id="GO:0006310">
    <property type="term" value="P:DNA recombination"/>
    <property type="evidence" value="ECO:0007669"/>
    <property type="project" value="UniProtKB-KW"/>
</dbReference>
<dbReference type="GO" id="GO:0007059">
    <property type="term" value="P:chromosome segregation"/>
    <property type="evidence" value="ECO:0007669"/>
    <property type="project" value="UniProtKB-KW"/>
</dbReference>
<keyword evidence="2" id="KW-0963">Cytoplasm</keyword>
<dbReference type="Gene3D" id="1.10.443.10">
    <property type="entry name" value="Intergrase catalytic core"/>
    <property type="match status" value="1"/>
</dbReference>
<protein>
    <submittedName>
        <fullName evidence="12">Tyrosine recombinase XerD</fullName>
    </submittedName>
</protein>
<dbReference type="GO" id="GO:0003677">
    <property type="term" value="F:DNA binding"/>
    <property type="evidence" value="ECO:0007669"/>
    <property type="project" value="UniProtKB-UniRule"/>
</dbReference>
<dbReference type="InterPro" id="IPR011010">
    <property type="entry name" value="DNA_brk_join_enz"/>
</dbReference>
<dbReference type="GO" id="GO:0051301">
    <property type="term" value="P:cell division"/>
    <property type="evidence" value="ECO:0007669"/>
    <property type="project" value="UniProtKB-KW"/>
</dbReference>
<gene>
    <name evidence="12" type="ORF">COX46_02880</name>
</gene>
<comment type="caution">
    <text evidence="12">The sequence shown here is derived from an EMBL/GenBank/DDBJ whole genome shotgun (WGS) entry which is preliminary data.</text>
</comment>
<comment type="subcellular location">
    <subcellularLocation>
        <location evidence="1">Cytoplasm</location>
    </subcellularLocation>
</comment>
<dbReference type="PROSITE" id="PS51900">
    <property type="entry name" value="CB"/>
    <property type="match status" value="1"/>
</dbReference>